<dbReference type="SMART" id="SM00867">
    <property type="entry name" value="YceI"/>
    <property type="match status" value="1"/>
</dbReference>
<dbReference type="AlphaFoldDB" id="A0A5B2XHT5"/>
<dbReference type="Proteomes" id="UP000323454">
    <property type="component" value="Unassembled WGS sequence"/>
</dbReference>
<evidence type="ECO:0000256" key="1">
    <source>
        <dbReference type="ARBA" id="ARBA00008812"/>
    </source>
</evidence>
<evidence type="ECO:0000313" key="3">
    <source>
        <dbReference type="EMBL" id="KAA2263397.1"/>
    </source>
</evidence>
<evidence type="ECO:0000313" key="4">
    <source>
        <dbReference type="Proteomes" id="UP000323454"/>
    </source>
</evidence>
<name>A0A5B2XHT5_9PSEU</name>
<gene>
    <name evidence="3" type="ORF">F0L68_10220</name>
</gene>
<sequence length="185" mass="19246">MATEARTYRIGPDNGRLVLHTRRAGLASVLGHDLTIEVDRWSGEITVAENPADSTLLVTVETGALRIIAATGGAKPLSERDKREILQQARKILDSDRTPTATYASTAVAADGASGGTVDGTFTLLGRGLGLRLKVTGSGDGRYLATGEVVQSDYGIKPYSAMFGALKLADSVGIQAEVDLSGDAG</sequence>
<dbReference type="InterPro" id="IPR007372">
    <property type="entry name" value="Lipid/polyisoprenoid-bd_YceI"/>
</dbReference>
<dbReference type="RefSeq" id="WP_149849262.1">
    <property type="nucleotide sequence ID" value="NZ_VUOB01000017.1"/>
</dbReference>
<organism evidence="3 4">
    <name type="scientific">Solihabitans fulvus</name>
    <dbReference type="NCBI Taxonomy" id="1892852"/>
    <lineage>
        <taxon>Bacteria</taxon>
        <taxon>Bacillati</taxon>
        <taxon>Actinomycetota</taxon>
        <taxon>Actinomycetes</taxon>
        <taxon>Pseudonocardiales</taxon>
        <taxon>Pseudonocardiaceae</taxon>
        <taxon>Solihabitans</taxon>
    </lineage>
</organism>
<accession>A0A5B2XHT5</accession>
<feature type="domain" description="Lipid/polyisoprenoid-binding YceI-like" evidence="2">
    <location>
        <begin position="7"/>
        <end position="181"/>
    </location>
</feature>
<protein>
    <submittedName>
        <fullName evidence="3">YceI family protein</fullName>
    </submittedName>
</protein>
<evidence type="ECO:0000259" key="2">
    <source>
        <dbReference type="SMART" id="SM00867"/>
    </source>
</evidence>
<proteinExistence type="inferred from homology"/>
<keyword evidence="4" id="KW-1185">Reference proteome</keyword>
<reference evidence="3 4" key="2">
    <citation type="submission" date="2019-09" db="EMBL/GenBank/DDBJ databases">
        <authorList>
            <person name="Jin C."/>
        </authorList>
    </citation>
    <scope>NUCLEOTIDE SEQUENCE [LARGE SCALE GENOMIC DNA]</scope>
    <source>
        <strain evidence="3 4">AN110305</strain>
    </source>
</reference>
<dbReference type="SUPFAM" id="SSF101874">
    <property type="entry name" value="YceI-like"/>
    <property type="match status" value="1"/>
</dbReference>
<dbReference type="Pfam" id="PF04264">
    <property type="entry name" value="YceI"/>
    <property type="match status" value="1"/>
</dbReference>
<comment type="similarity">
    <text evidence="1">Belongs to the UPF0312 family.</text>
</comment>
<reference evidence="3 4" key="1">
    <citation type="submission" date="2019-09" db="EMBL/GenBank/DDBJ databases">
        <title>Goodfellowia gen. nov., a new genus of the Pseudonocardineae related to Actinoalloteichus, containing Goodfellowia coeruleoviolacea gen. nov., comb. nov. gen. nov., comb. nov.</title>
        <authorList>
            <person name="Labeda D."/>
        </authorList>
    </citation>
    <scope>NUCLEOTIDE SEQUENCE [LARGE SCALE GENOMIC DNA]</scope>
    <source>
        <strain evidence="3 4">AN110305</strain>
    </source>
</reference>
<dbReference type="OrthoDB" id="3724977at2"/>
<comment type="caution">
    <text evidence="3">The sequence shown here is derived from an EMBL/GenBank/DDBJ whole genome shotgun (WGS) entry which is preliminary data.</text>
</comment>
<dbReference type="InterPro" id="IPR036761">
    <property type="entry name" value="TTHA0802/YceI-like_sf"/>
</dbReference>
<dbReference type="Gene3D" id="2.40.128.110">
    <property type="entry name" value="Lipid/polyisoprenoid-binding, YceI-like"/>
    <property type="match status" value="1"/>
</dbReference>
<dbReference type="EMBL" id="VUOB01000017">
    <property type="protein sequence ID" value="KAA2263397.1"/>
    <property type="molecule type" value="Genomic_DNA"/>
</dbReference>